<evidence type="ECO:0000313" key="7">
    <source>
        <dbReference type="EMBL" id="CAD8068967.1"/>
    </source>
</evidence>
<dbReference type="InterPro" id="IPR017104">
    <property type="entry name" value="AP2_complex_asu"/>
</dbReference>
<comment type="similarity">
    <text evidence="5">Belongs to the adaptor complexes large subunit family.</text>
</comment>
<feature type="domain" description="Clathrin/coatomer adaptor adaptin-like N-terminal" evidence="6">
    <location>
        <begin position="24"/>
        <end position="589"/>
    </location>
</feature>
<reference evidence="7" key="1">
    <citation type="submission" date="2021-01" db="EMBL/GenBank/DDBJ databases">
        <authorList>
            <consortium name="Genoscope - CEA"/>
            <person name="William W."/>
        </authorList>
    </citation>
    <scope>NUCLEOTIDE SEQUENCE</scope>
</reference>
<dbReference type="InterPro" id="IPR002553">
    <property type="entry name" value="Clathrin/coatomer_adapt-like_N"/>
</dbReference>
<keyword evidence="3 5" id="KW-0653">Protein transport</keyword>
<dbReference type="AlphaFoldDB" id="A0A8S1LMJ9"/>
<dbReference type="GO" id="GO:0006886">
    <property type="term" value="P:intracellular protein transport"/>
    <property type="evidence" value="ECO:0007669"/>
    <property type="project" value="InterPro"/>
</dbReference>
<keyword evidence="5" id="KW-0254">Endocytosis</keyword>
<comment type="function">
    <text evidence="5">Adaptins are components of the adaptor complexes which link clathrin to receptors in coated vesicles. Clathrin-associated protein complexes are believed to interact with the cytoplasmic tails of membrane proteins, leading to their selection and concentration.</text>
</comment>
<evidence type="ECO:0000313" key="8">
    <source>
        <dbReference type="Proteomes" id="UP000688137"/>
    </source>
</evidence>
<evidence type="ECO:0000256" key="3">
    <source>
        <dbReference type="ARBA" id="ARBA00022927"/>
    </source>
</evidence>
<dbReference type="PIRSF" id="PIRSF037091">
    <property type="entry name" value="AP2_complex_alpha"/>
    <property type="match status" value="1"/>
</dbReference>
<accession>A0A8S1LMJ9</accession>
<sequence>MSTNMRGLNTFITDIRHCSNKEQEEKRVEKELQKIRGKFTSQKGLAGYQKKKYVWKLLYIYILGYEVDFGQQECAFLINSSKFSEKYTGYVATSILVSEKTHDLFTQVASSIRNDLQSVNEINQSLALTMVGTQAPQELVNALHQDVQKLALTESRSTFHVRKKACACLLRMYRKYQDKFQPSQWAQGISQMFESRHPSLGFMTAATSLLVGTCQLENPSIFEDCTPKLIKLLHKIAIQKDSPGDYNYYATPAPWLQVKILKALSFFSPPPPSTDSHRQLTECLTKIIKKTEVTKSINKNNVDHGILFEAANLVITYNGAVGMELKNDILKLLGIFISVKEPNLRYLGLETMCKFVKLAGDSLEDHLNTIFKSLRDNDISIRKRALDLLYLISSPNTSQRIVEELLSYAENGADLQIKDDLILKIAILSEKFADNLYWYIDVVVRMINSSGDFVTEDIWFRIIQIIVGFQKEGNIELQKYAATKLFTQLSMPHVHETLICIGAFIISEYSQMLVEQNKEPQKLFDILNKHYTFSTERSRQMLLNAFVKLACKYPELRDQAIMICQIAGEHFDPDIQQRGIEYFSLLMEDDKLLNQIVVKMPPYSEQVQQNNPLTKRIYVMVLNPKEQKDPTLLNQARIQASQEIAMAEQRLQNKPEQLQKHLSWLKACPYLNQFQGQIALEGINIIVPPSPEDNNLKSPSISNLNEIKVLLTTQIGKVVDKPGDLVVQYKSEISGHLGKVSFQFEGTSPIQNLSILVSQTNGMLFNILPVKQGDFPQVMMQVLSYDGNMTLPIASIFYEQNGQQKKHEFHLPIYTNKFVQPVDMPYDKFTKFFDDFTNNLSNQNYFKLDSFIRNTAPPNIPMSEVLKKAGGLLSVGLNLKAQPFPSLENLQMIWACGQLMIKPPEQNNILNLPIMVIISSLDQTTEFLRVGIRCGGNGEIAKNYMKLIMLYLG</sequence>
<dbReference type="GO" id="GO:0030117">
    <property type="term" value="C:membrane coat"/>
    <property type="evidence" value="ECO:0007669"/>
    <property type="project" value="InterPro"/>
</dbReference>
<name>A0A8S1LMJ9_PARPR</name>
<comment type="subcellular location">
    <subcellularLocation>
        <location evidence="1">Endomembrane system</location>
        <topology evidence="1">Peripheral membrane protein</topology>
    </subcellularLocation>
    <subcellularLocation>
        <location evidence="5">Membrane</location>
        <location evidence="5">Coated pit</location>
    </subcellularLocation>
</comment>
<dbReference type="EMBL" id="CAJJDM010000043">
    <property type="protein sequence ID" value="CAD8068967.1"/>
    <property type="molecule type" value="Genomic_DNA"/>
</dbReference>
<dbReference type="Pfam" id="PF01602">
    <property type="entry name" value="Adaptin_N"/>
    <property type="match status" value="1"/>
</dbReference>
<dbReference type="InterPro" id="IPR050840">
    <property type="entry name" value="Adaptor_Complx_Large_Subunit"/>
</dbReference>
<dbReference type="GO" id="GO:0012505">
    <property type="term" value="C:endomembrane system"/>
    <property type="evidence" value="ECO:0007669"/>
    <property type="project" value="UniProtKB-SubCell"/>
</dbReference>
<evidence type="ECO:0000256" key="5">
    <source>
        <dbReference type="PIRNR" id="PIRNR037091"/>
    </source>
</evidence>
<dbReference type="OMA" id="GYVYYGV"/>
<organism evidence="7 8">
    <name type="scientific">Paramecium primaurelia</name>
    <dbReference type="NCBI Taxonomy" id="5886"/>
    <lineage>
        <taxon>Eukaryota</taxon>
        <taxon>Sar</taxon>
        <taxon>Alveolata</taxon>
        <taxon>Ciliophora</taxon>
        <taxon>Intramacronucleata</taxon>
        <taxon>Oligohymenophorea</taxon>
        <taxon>Peniculida</taxon>
        <taxon>Parameciidae</taxon>
        <taxon>Paramecium</taxon>
    </lineage>
</organism>
<dbReference type="Proteomes" id="UP000688137">
    <property type="component" value="Unassembled WGS sequence"/>
</dbReference>
<dbReference type="PANTHER" id="PTHR22780">
    <property type="entry name" value="ADAPTIN, ALPHA/GAMMA/EPSILON"/>
    <property type="match status" value="1"/>
</dbReference>
<comment type="caution">
    <text evidence="7">The sequence shown here is derived from an EMBL/GenBank/DDBJ whole genome shotgun (WGS) entry which is preliminary data.</text>
</comment>
<evidence type="ECO:0000256" key="1">
    <source>
        <dbReference type="ARBA" id="ARBA00004184"/>
    </source>
</evidence>
<gene>
    <name evidence="7" type="ORF">PPRIM_AZ9-3.1.T0430130</name>
</gene>
<keyword evidence="4 5" id="KW-0472">Membrane</keyword>
<protein>
    <recommendedName>
        <fullName evidence="5">AP-2 complex subunit alpha</fullName>
    </recommendedName>
</protein>
<evidence type="ECO:0000259" key="6">
    <source>
        <dbReference type="Pfam" id="PF01602"/>
    </source>
</evidence>
<dbReference type="GO" id="GO:0016192">
    <property type="term" value="P:vesicle-mediated transport"/>
    <property type="evidence" value="ECO:0007669"/>
    <property type="project" value="InterPro"/>
</dbReference>
<keyword evidence="5" id="KW-0168">Coated pit</keyword>
<evidence type="ECO:0000256" key="2">
    <source>
        <dbReference type="ARBA" id="ARBA00022448"/>
    </source>
</evidence>
<keyword evidence="8" id="KW-1185">Reference proteome</keyword>
<keyword evidence="2 5" id="KW-0813">Transport</keyword>
<proteinExistence type="inferred from homology"/>
<evidence type="ECO:0000256" key="4">
    <source>
        <dbReference type="ARBA" id="ARBA00023136"/>
    </source>
</evidence>